<dbReference type="Pfam" id="PF07022">
    <property type="entry name" value="Phage_CI_repr"/>
    <property type="match status" value="1"/>
</dbReference>
<sequence>MAETPTAPEEAKGADNQFDRLFDAAGCRTQAELADLLGIRQSSIAVAKRRNRLPSDWLLKILRLRNINPDWIIFGSGAKFLLPSETRETPNPPQEAPPVRALDGLIMSRILGCFRARDLQSELVRRKKTGIRFAGDKSNQRA</sequence>
<feature type="domain" description="Bacteriophage CI repressor N-terminal" evidence="1">
    <location>
        <begin position="19"/>
        <end position="79"/>
    </location>
</feature>
<evidence type="ECO:0000313" key="2">
    <source>
        <dbReference type="EMBL" id="SBV92980.1"/>
    </source>
</evidence>
<protein>
    <recommendedName>
        <fullName evidence="1">Bacteriophage CI repressor N-terminal domain-containing protein</fullName>
    </recommendedName>
</protein>
<dbReference type="InterPro" id="IPR010744">
    <property type="entry name" value="Phage_CI_N"/>
</dbReference>
<dbReference type="GO" id="GO:0045892">
    <property type="term" value="P:negative regulation of DNA-templated transcription"/>
    <property type="evidence" value="ECO:0007669"/>
    <property type="project" value="InterPro"/>
</dbReference>
<name>A0A212J0M4_9DELT</name>
<dbReference type="EMBL" id="FLUQ01000001">
    <property type="protein sequence ID" value="SBV92980.1"/>
    <property type="molecule type" value="Genomic_DNA"/>
</dbReference>
<organism evidence="2">
    <name type="scientific">uncultured delta proteobacterium</name>
    <dbReference type="NCBI Taxonomy" id="34034"/>
    <lineage>
        <taxon>Bacteria</taxon>
        <taxon>Deltaproteobacteria</taxon>
        <taxon>environmental samples</taxon>
    </lineage>
</organism>
<dbReference type="SUPFAM" id="SSF47413">
    <property type="entry name" value="lambda repressor-like DNA-binding domains"/>
    <property type="match status" value="1"/>
</dbReference>
<dbReference type="Gene3D" id="1.10.260.40">
    <property type="entry name" value="lambda repressor-like DNA-binding domains"/>
    <property type="match status" value="1"/>
</dbReference>
<gene>
    <name evidence="2" type="ORF">KL86DPRO_10453</name>
</gene>
<dbReference type="GO" id="GO:0003677">
    <property type="term" value="F:DNA binding"/>
    <property type="evidence" value="ECO:0007669"/>
    <property type="project" value="InterPro"/>
</dbReference>
<reference evidence="2" key="1">
    <citation type="submission" date="2016-04" db="EMBL/GenBank/DDBJ databases">
        <authorList>
            <person name="Evans L.H."/>
            <person name="Alamgir A."/>
            <person name="Owens N."/>
            <person name="Weber N.D."/>
            <person name="Virtaneva K."/>
            <person name="Barbian K."/>
            <person name="Babar A."/>
            <person name="Rosenke K."/>
        </authorList>
    </citation>
    <scope>NUCLEOTIDE SEQUENCE</scope>
    <source>
        <strain evidence="2">86</strain>
    </source>
</reference>
<dbReference type="AlphaFoldDB" id="A0A212J0M4"/>
<evidence type="ECO:0000259" key="1">
    <source>
        <dbReference type="Pfam" id="PF07022"/>
    </source>
</evidence>
<dbReference type="InterPro" id="IPR010982">
    <property type="entry name" value="Lambda_DNA-bd_dom_sf"/>
</dbReference>
<accession>A0A212J0M4</accession>
<proteinExistence type="predicted"/>